<dbReference type="PANTHER" id="PTHR46393">
    <property type="entry name" value="SUSHI DOMAIN-CONTAINING PROTEIN"/>
    <property type="match status" value="1"/>
</dbReference>
<dbReference type="Gene3D" id="2.10.25.10">
    <property type="entry name" value="Laminin"/>
    <property type="match status" value="1"/>
</dbReference>
<sequence length="2424" mass="265291">MDKCGSEMIASSISQWFGSPNFPNSYPNNILCEWIIKTDNSVDLISLQFHSFSLDTSDFIEIRQGESIDSPLYGRFTGEDIPPVFISTSHSFFIRLYTDFTHTGTGFNATYKTGCNNTILQGYARIMSPGYGITKYPNSINCDWTISDPLQRNLSLVFYNNFDTEKGFDNVTVYTNNHTSYTHAGQGAPPAITTQSEHFHVNFSSDSQVNRNGWAITVSFDCPTLNLSDHLQTNSSITTFGTYVLFYCDNGYQLAGTSVLICDIGGRWSTSPPTCNVINCGSPSIPVNTKMVSVSSTSYLGTAVYKCNSGYKMSTNDTSICQSNRQWSTLYCTEISCPKLDMTEKLMLKFTTSESHYVYGDIVIYDCDSNYRLIGASMVYCTENGTWSKPTPSCKPPVCPPVYIRNGYTNATNIVVGGDFLQVDCNNGYSLTGNPMVFCDLNGVYTALPYCSDINECETGNVCGGHTCQNTPGSYRCVCNRGYQNPPNSYTVCKDTDECSSFPCTGICENLNGKYRCNCNPPQELYTENIIRIVKRKVLRPNSTCIAVCPSFNVSNGGVIVADTVPLSSGNYIAPTTVKIHCPRGTVPDGSVVVECQLDGTWNNTVTKCINHECERLLALITVDFFYLNGTRGYNSVVQYLCKEGYELSGVQYRFCQPVNDTKQFEWTGIEPVCKELKCPALPDPANGQAMYGSTTVGSILQYSCNCGYHLIGSKVRKCQPGGLWDGRNAICAHTTPIKCVLERPTENKRPQYNLMFEMKFLTPGNFNKSCDSHYVNETVEMFKDLVEQTCKDPYRPLTTIKTLVTSGDVNSTNRSDHTTIRTKEGSFDLVCNCSTALTEIVSSGLIQNNINNVTFNGSEDTTCPTVRLRAADRDNITSTSNWSCDEGYDLVHHSEICVKDPEPTCVKSTDCPNVYVPPTTTASTTRITPTFSPVTTTQWNFPISPVNQTTNELQRSTAISTARSPLETFTMTQTAEITTVSETDGKRETTKLTSVVQDTTHRTPTVPGVSKVTSTGPSVVDKTEVTTAIIRTTHRTPTAPVVSEKASTEPSVLNKTEGTTANIRTTQKTATPKVTTEQQTSDHHITDRNTKDYSSQLYSTEKPIENTGHSLPSTEPSDSVTTQKSATEPFELETTKMSITEPSKSVTTQESITEPSKSVTTLKSATEPSESRTTQKSVTEPSKSTSTQKSVTELFTENMTTVVNDTEKFQTLSHTTYNNSEFTTQRYNETAPTNHQPQPTPTIPQRYTTETPDNATINEITARATDDKMTTAYNYITKREDIGTTSAGRKIFTDDAINTTQVPTQTQDNITRREIQTPTQIQDNTTEQVPVTQTELQDNTTVPAPVTQTQLQDNTTSDSQLTTQPSITTENKTENVMTTEKTTQSMTETEITTQAETTTMSQNETELQVSQAVTEMVTNAKTTADQQPTSVKTTADQQPTTVKTTSDQQLTTVKTTANQPNTDKTTADQQPTTVKTTADQQPTSVKTTADQQPTTVKTTANQPNTNKTTADQQPTKVKTTPDQQPTTVKTTATQPNTVKTTADQQPTTVKTTTDQQPITVKTTATQPNTVKTTADPEITTQVLTTPGITIPTTTAPKYVIEMTAVLIPANLSQPCKENINTAISDILSSTAGVSSSLQNTKTCSKYNIKVFIETAINMTISTVKVTKKYSLVGQTQAILTPCGQDIDDKLLLELRESLSNLPSQTICLQSLQETSITASLWKCSDGYVMDSSGELCHIVTLTTDSVTIETTTAVVSATTVPTKEVTPEVTTAVITVPSTTISSTTTTPTTTTTMKSTTQGTTLPPTSAAFYLIQVEAVFTGTNLTWDGCIAATRTQIEEKVESISTSIIKGLTKDWKQCTKQSDIVLLSQTGKIAVTPDRLELTAPFAIQSPSIATNIVTDCASNGVQGHINAKFHGLLQEINPGVCYVTLQTFEISFSDWSCNDNYEYDPTSEICRLIQTTKSPTTTPSPSNTLMASDIKYFIPHGTLSLSIQFIHLSIQNEGFCLTEYRNRLVSLMQSQTSLFNNGNMVDVKKYCADIYISLYGTDSMAEDVVLSVSPGMVNGEVAVKLFATSSSFTSNASYNSCIGWIASKLVNVSSHALIGQSTLPSSNATLCSNVTLNNISITNVAFDCTTGYQKALYNSYFLCLRDDRTKYIAPLLLSYQWHQLSSKACINSLMTRLSAESIPFVQQYAKQPSCPSDIVLQQNGTVTSSFTSNYSHGNITIAYELSSQTETAGSISTFSSCAVTILPEARTYFEQKSAEIFSSEKVIESCGLKQPVVTMPVVSGHYICPNEKTWDQIKNQCINAENDTEIINGTLTSVSSFSVLQTQQFETTSDQSVTSHIATYVETPTTTETSVTTLETFVTTPTPSETSITIQTITDTSVSTPITPEPTTTDTPEPTITEKPKPTKTTIKNLNRL</sequence>
<dbReference type="InterPro" id="IPR035914">
    <property type="entry name" value="Sperma_CUB_dom_sf"/>
</dbReference>
<dbReference type="SUPFAM" id="SSF49854">
    <property type="entry name" value="Spermadhesin, CUB domain"/>
    <property type="match status" value="2"/>
</dbReference>
<feature type="compositionally biased region" description="Low complexity" evidence="10">
    <location>
        <begin position="2389"/>
        <end position="2406"/>
    </location>
</feature>
<dbReference type="InterPro" id="IPR018097">
    <property type="entry name" value="EGF_Ca-bd_CS"/>
</dbReference>
<evidence type="ECO:0000259" key="11">
    <source>
        <dbReference type="PROSITE" id="PS01180"/>
    </source>
</evidence>
<feature type="domain" description="CUB" evidence="11">
    <location>
        <begin position="4"/>
        <end position="114"/>
    </location>
</feature>
<evidence type="ECO:0000259" key="13">
    <source>
        <dbReference type="PROSITE" id="PS50923"/>
    </source>
</evidence>
<dbReference type="SMART" id="SM00032">
    <property type="entry name" value="CCP"/>
    <property type="match status" value="7"/>
</dbReference>
<keyword evidence="5 9" id="KW-1015">Disulfide bond</keyword>
<keyword evidence="2 9" id="KW-0768">Sushi</keyword>
<evidence type="ECO:0000256" key="6">
    <source>
        <dbReference type="ARBA" id="ARBA00023180"/>
    </source>
</evidence>
<dbReference type="SMART" id="SM00179">
    <property type="entry name" value="EGF_CA"/>
    <property type="match status" value="2"/>
</dbReference>
<dbReference type="Pfam" id="PF00431">
    <property type="entry name" value="CUB"/>
    <property type="match status" value="2"/>
</dbReference>
<evidence type="ECO:0000256" key="2">
    <source>
        <dbReference type="ARBA" id="ARBA00022659"/>
    </source>
</evidence>
<feature type="domain" description="Sushi" evidence="13">
    <location>
        <begin position="612"/>
        <end position="676"/>
    </location>
</feature>
<feature type="disulfide bond" evidence="9">
    <location>
        <begin position="367"/>
        <end position="394"/>
    </location>
</feature>
<gene>
    <name evidence="14" type="ORF">MEDL_7054</name>
</gene>
<feature type="domain" description="Sushi" evidence="13">
    <location>
        <begin position="677"/>
        <end position="734"/>
    </location>
</feature>
<feature type="domain" description="Sushi" evidence="13">
    <location>
        <begin position="220"/>
        <end position="277"/>
    </location>
</feature>
<feature type="compositionally biased region" description="Basic and acidic residues" evidence="10">
    <location>
        <begin position="1081"/>
        <end position="1092"/>
    </location>
</feature>
<keyword evidence="1 8" id="KW-0245">EGF-like domain</keyword>
<feature type="disulfide bond" evidence="9">
    <location>
        <begin position="248"/>
        <end position="275"/>
    </location>
</feature>
<feature type="region of interest" description="Disordered" evidence="10">
    <location>
        <begin position="1782"/>
        <end position="1801"/>
    </location>
</feature>
<dbReference type="FunFam" id="2.10.25.10:FF:000005">
    <property type="entry name" value="Fibrillin 2"/>
    <property type="match status" value="1"/>
</dbReference>
<dbReference type="InterPro" id="IPR035976">
    <property type="entry name" value="Sushi/SCR/CCP_sf"/>
</dbReference>
<keyword evidence="3" id="KW-0732">Signal</keyword>
<feature type="region of interest" description="Disordered" evidence="10">
    <location>
        <begin position="1422"/>
        <end position="1556"/>
    </location>
</feature>
<evidence type="ECO:0000256" key="7">
    <source>
        <dbReference type="PROSITE-ProRule" id="PRU00059"/>
    </source>
</evidence>
<dbReference type="SMART" id="SM00042">
    <property type="entry name" value="CUB"/>
    <property type="match status" value="2"/>
</dbReference>
<feature type="compositionally biased region" description="Low complexity" evidence="10">
    <location>
        <begin position="1066"/>
        <end position="1077"/>
    </location>
</feature>
<evidence type="ECO:0000256" key="9">
    <source>
        <dbReference type="PROSITE-ProRule" id="PRU00302"/>
    </source>
</evidence>
<proteinExistence type="predicted"/>
<feature type="domain" description="Sushi" evidence="13">
    <location>
        <begin position="547"/>
        <end position="611"/>
    </location>
</feature>
<dbReference type="Gene3D" id="2.10.70.10">
    <property type="entry name" value="Complement Module, domain 1"/>
    <property type="match status" value="7"/>
</dbReference>
<keyword evidence="6" id="KW-0325">Glycoprotein</keyword>
<feature type="region of interest" description="Disordered" evidence="10">
    <location>
        <begin position="1230"/>
        <end position="1251"/>
    </location>
</feature>
<evidence type="ECO:0000259" key="12">
    <source>
        <dbReference type="PROSITE" id="PS50026"/>
    </source>
</evidence>
<dbReference type="SUPFAM" id="SSF57196">
    <property type="entry name" value="EGF/Laminin"/>
    <property type="match status" value="1"/>
</dbReference>
<feature type="region of interest" description="Disordered" evidence="10">
    <location>
        <begin position="1036"/>
        <end position="1193"/>
    </location>
</feature>
<feature type="domain" description="Sushi" evidence="13">
    <location>
        <begin position="278"/>
        <end position="334"/>
    </location>
</feature>
<dbReference type="PROSITE" id="PS01180">
    <property type="entry name" value="CUB"/>
    <property type="match status" value="2"/>
</dbReference>
<feature type="disulfide bond" evidence="7">
    <location>
        <begin position="115"/>
        <end position="142"/>
    </location>
</feature>
<comment type="caution">
    <text evidence="14">The sequence shown here is derived from an EMBL/GenBank/DDBJ whole genome shotgun (WGS) entry which is preliminary data.</text>
</comment>
<feature type="compositionally biased region" description="Polar residues" evidence="10">
    <location>
        <begin position="1049"/>
        <end position="1065"/>
    </location>
</feature>
<dbReference type="OrthoDB" id="6160091at2759"/>
<evidence type="ECO:0000256" key="10">
    <source>
        <dbReference type="SAM" id="MobiDB-lite"/>
    </source>
</evidence>
<dbReference type="InterPro" id="IPR000436">
    <property type="entry name" value="Sushi_SCR_CCP_dom"/>
</dbReference>
<dbReference type="InterPro" id="IPR049883">
    <property type="entry name" value="NOTCH1_EGF-like"/>
</dbReference>
<dbReference type="GO" id="GO:0005509">
    <property type="term" value="F:calcium ion binding"/>
    <property type="evidence" value="ECO:0007669"/>
    <property type="project" value="InterPro"/>
</dbReference>
<dbReference type="InterPro" id="IPR000859">
    <property type="entry name" value="CUB_dom"/>
</dbReference>
<accession>A0A8S3Q8J6</accession>
<feature type="domain" description="Sushi" evidence="13">
    <location>
        <begin position="335"/>
        <end position="396"/>
    </location>
</feature>
<evidence type="ECO:0000256" key="5">
    <source>
        <dbReference type="ARBA" id="ARBA00023157"/>
    </source>
</evidence>
<evidence type="ECO:0000256" key="3">
    <source>
        <dbReference type="ARBA" id="ARBA00022729"/>
    </source>
</evidence>
<name>A0A8S3Q8J6_MYTED</name>
<dbReference type="InterPro" id="IPR000742">
    <property type="entry name" value="EGF"/>
</dbReference>
<dbReference type="CDD" id="cd00054">
    <property type="entry name" value="EGF_CA"/>
    <property type="match status" value="2"/>
</dbReference>
<comment type="caution">
    <text evidence="8">Lacks conserved residue(s) required for the propagation of feature annotation.</text>
</comment>
<dbReference type="PROSITE" id="PS01187">
    <property type="entry name" value="EGF_CA"/>
    <property type="match status" value="2"/>
</dbReference>
<dbReference type="SMART" id="SM00181">
    <property type="entry name" value="EGF"/>
    <property type="match status" value="2"/>
</dbReference>
<feature type="region of interest" description="Disordered" evidence="10">
    <location>
        <begin position="2389"/>
        <end position="2424"/>
    </location>
</feature>
<keyword evidence="4" id="KW-0677">Repeat</keyword>
<feature type="disulfide bond" evidence="9">
    <location>
        <begin position="705"/>
        <end position="732"/>
    </location>
</feature>
<dbReference type="InterPro" id="IPR001881">
    <property type="entry name" value="EGF-like_Ca-bd_dom"/>
</dbReference>
<dbReference type="PANTHER" id="PTHR46393:SF7">
    <property type="entry name" value="COMPLEMENT C2"/>
    <property type="match status" value="1"/>
</dbReference>
<feature type="compositionally biased region" description="Polar residues" evidence="10">
    <location>
        <begin position="1108"/>
        <end position="1127"/>
    </location>
</feature>
<evidence type="ECO:0000256" key="4">
    <source>
        <dbReference type="ARBA" id="ARBA00022737"/>
    </source>
</evidence>
<dbReference type="Pfam" id="PF07645">
    <property type="entry name" value="EGF_CA"/>
    <property type="match status" value="1"/>
</dbReference>
<dbReference type="Proteomes" id="UP000683360">
    <property type="component" value="Unassembled WGS sequence"/>
</dbReference>
<dbReference type="PROSITE" id="PS50026">
    <property type="entry name" value="EGF_3"/>
    <property type="match status" value="1"/>
</dbReference>
<dbReference type="PROSITE" id="PS50923">
    <property type="entry name" value="SUSHI"/>
    <property type="match status" value="7"/>
</dbReference>
<dbReference type="Gene3D" id="2.60.120.290">
    <property type="entry name" value="Spermadhesin, CUB domain"/>
    <property type="match status" value="2"/>
</dbReference>
<reference evidence="14" key="1">
    <citation type="submission" date="2021-03" db="EMBL/GenBank/DDBJ databases">
        <authorList>
            <person name="Bekaert M."/>
        </authorList>
    </citation>
    <scope>NUCLEOTIDE SEQUENCE</scope>
</reference>
<dbReference type="CDD" id="cd00033">
    <property type="entry name" value="CCP"/>
    <property type="match status" value="6"/>
</dbReference>
<feature type="domain" description="Sushi" evidence="13">
    <location>
        <begin position="397"/>
        <end position="453"/>
    </location>
</feature>
<feature type="compositionally biased region" description="Polar residues" evidence="10">
    <location>
        <begin position="1136"/>
        <end position="1193"/>
    </location>
</feature>
<dbReference type="InterPro" id="IPR000152">
    <property type="entry name" value="EGF-type_Asp/Asn_hydroxyl_site"/>
</dbReference>
<protein>
    <submittedName>
        <fullName evidence="14">Uncharacterized protein</fullName>
    </submittedName>
</protein>
<evidence type="ECO:0000313" key="14">
    <source>
        <dbReference type="EMBL" id="CAG2191877.1"/>
    </source>
</evidence>
<evidence type="ECO:0000256" key="1">
    <source>
        <dbReference type="ARBA" id="ARBA00022536"/>
    </source>
</evidence>
<feature type="domain" description="CUB" evidence="11">
    <location>
        <begin position="115"/>
        <end position="221"/>
    </location>
</feature>
<dbReference type="SUPFAM" id="SSF57535">
    <property type="entry name" value="Complement control module/SCR domain"/>
    <property type="match status" value="7"/>
</dbReference>
<dbReference type="EMBL" id="CAJPWZ010000372">
    <property type="protein sequence ID" value="CAG2191877.1"/>
    <property type="molecule type" value="Genomic_DNA"/>
</dbReference>
<dbReference type="PROSITE" id="PS00010">
    <property type="entry name" value="ASX_HYDROXYL"/>
    <property type="match status" value="1"/>
</dbReference>
<dbReference type="Pfam" id="PF00084">
    <property type="entry name" value="Sushi"/>
    <property type="match status" value="6"/>
</dbReference>
<feature type="disulfide bond" evidence="9">
    <location>
        <begin position="582"/>
        <end position="609"/>
    </location>
</feature>
<evidence type="ECO:0000256" key="8">
    <source>
        <dbReference type="PROSITE-ProRule" id="PRU00076"/>
    </source>
</evidence>
<organism evidence="14 15">
    <name type="scientific">Mytilus edulis</name>
    <name type="common">Blue mussel</name>
    <dbReference type="NCBI Taxonomy" id="6550"/>
    <lineage>
        <taxon>Eukaryota</taxon>
        <taxon>Metazoa</taxon>
        <taxon>Spiralia</taxon>
        <taxon>Lophotrochozoa</taxon>
        <taxon>Mollusca</taxon>
        <taxon>Bivalvia</taxon>
        <taxon>Autobranchia</taxon>
        <taxon>Pteriomorphia</taxon>
        <taxon>Mytilida</taxon>
        <taxon>Mytiloidea</taxon>
        <taxon>Mytilidae</taxon>
        <taxon>Mytilinae</taxon>
        <taxon>Mytilus</taxon>
    </lineage>
</organism>
<dbReference type="FunFam" id="2.60.120.290:FF:000005">
    <property type="entry name" value="Procollagen C-endopeptidase enhancer 1"/>
    <property type="match status" value="1"/>
</dbReference>
<evidence type="ECO:0000313" key="15">
    <source>
        <dbReference type="Proteomes" id="UP000683360"/>
    </source>
</evidence>
<dbReference type="CDD" id="cd00041">
    <property type="entry name" value="CUB"/>
    <property type="match status" value="2"/>
</dbReference>
<keyword evidence="15" id="KW-1185">Reference proteome</keyword>
<feature type="domain" description="EGF-like" evidence="12">
    <location>
        <begin position="453"/>
        <end position="489"/>
    </location>
</feature>